<dbReference type="SUPFAM" id="SSF46992">
    <property type="entry name" value="Ribosomal protein S20"/>
    <property type="match status" value="1"/>
</dbReference>
<dbReference type="FunFam" id="1.20.58.110:FF:000001">
    <property type="entry name" value="30S ribosomal protein S20"/>
    <property type="match status" value="1"/>
</dbReference>
<dbReference type="GO" id="GO:0070181">
    <property type="term" value="F:small ribosomal subunit rRNA binding"/>
    <property type="evidence" value="ECO:0007669"/>
    <property type="project" value="TreeGrafter"/>
</dbReference>
<evidence type="ECO:0000313" key="10">
    <source>
        <dbReference type="Proteomes" id="UP000246058"/>
    </source>
</evidence>
<evidence type="ECO:0000256" key="2">
    <source>
        <dbReference type="ARBA" id="ARBA00007634"/>
    </source>
</evidence>
<dbReference type="Proteomes" id="UP000246058">
    <property type="component" value="Chromosome"/>
</dbReference>
<dbReference type="OrthoDB" id="9807974at2"/>
<evidence type="ECO:0000256" key="6">
    <source>
        <dbReference type="ARBA" id="ARBA00023274"/>
    </source>
</evidence>
<accession>A0A2U8VY91</accession>
<evidence type="ECO:0000256" key="7">
    <source>
        <dbReference type="ARBA" id="ARBA00035136"/>
    </source>
</evidence>
<dbReference type="AlphaFoldDB" id="A0A2U8VY91"/>
<dbReference type="RefSeq" id="WP_109953892.1">
    <property type="nucleotide sequence ID" value="NZ_CP029551.1"/>
</dbReference>
<evidence type="ECO:0000256" key="8">
    <source>
        <dbReference type="HAMAP-Rule" id="MF_00500"/>
    </source>
</evidence>
<sequence>MANTTSAKKMTRKIAKRTAINRSRRSRMRTFIRKVEEAIAAGDSAVAADVLRTAQPEIMRAAQKGIVHKNTASRKVSRLAARVKALSAAPAAA</sequence>
<dbReference type="InterPro" id="IPR036510">
    <property type="entry name" value="Ribosomal_bS20_sf"/>
</dbReference>
<evidence type="ECO:0000256" key="4">
    <source>
        <dbReference type="ARBA" id="ARBA00022884"/>
    </source>
</evidence>
<keyword evidence="6 8" id="KW-0687">Ribonucleoprotein</keyword>
<dbReference type="GO" id="GO:0005829">
    <property type="term" value="C:cytosol"/>
    <property type="evidence" value="ECO:0007669"/>
    <property type="project" value="TreeGrafter"/>
</dbReference>
<dbReference type="HAMAP" id="MF_00500">
    <property type="entry name" value="Ribosomal_bS20"/>
    <property type="match status" value="1"/>
</dbReference>
<comment type="similarity">
    <text evidence="2 8">Belongs to the bacterial ribosomal protein bS20 family.</text>
</comment>
<dbReference type="KEGG" id="meti:DK427_25930"/>
<dbReference type="Gene3D" id="1.20.58.110">
    <property type="entry name" value="Ribosomal protein S20"/>
    <property type="match status" value="1"/>
</dbReference>
<evidence type="ECO:0000256" key="3">
    <source>
        <dbReference type="ARBA" id="ARBA00022730"/>
    </source>
</evidence>
<comment type="function">
    <text evidence="1 8">Binds directly to 16S ribosomal RNA.</text>
</comment>
<dbReference type="Pfam" id="PF01649">
    <property type="entry name" value="Ribosomal_S20p"/>
    <property type="match status" value="1"/>
</dbReference>
<keyword evidence="4 8" id="KW-0694">RNA-binding</keyword>
<reference evidence="9 10" key="1">
    <citation type="submission" date="2018-05" db="EMBL/GenBank/DDBJ databases">
        <title>Complete Genome Sequence of Methylobacterium sp. 17Sr1-43.</title>
        <authorList>
            <person name="Srinivasan S."/>
        </authorList>
    </citation>
    <scope>NUCLEOTIDE SEQUENCE [LARGE SCALE GENOMIC DNA]</scope>
    <source>
        <strain evidence="9 10">17Sr1-43</strain>
    </source>
</reference>
<keyword evidence="10" id="KW-1185">Reference proteome</keyword>
<evidence type="ECO:0000256" key="5">
    <source>
        <dbReference type="ARBA" id="ARBA00022980"/>
    </source>
</evidence>
<dbReference type="GO" id="GO:0003735">
    <property type="term" value="F:structural constituent of ribosome"/>
    <property type="evidence" value="ECO:0007669"/>
    <property type="project" value="InterPro"/>
</dbReference>
<dbReference type="GO" id="GO:0015935">
    <property type="term" value="C:small ribosomal subunit"/>
    <property type="evidence" value="ECO:0007669"/>
    <property type="project" value="TreeGrafter"/>
</dbReference>
<name>A0A2U8VY91_9HYPH</name>
<protein>
    <recommendedName>
        <fullName evidence="7 8">Small ribosomal subunit protein bS20</fullName>
    </recommendedName>
</protein>
<dbReference type="PANTHER" id="PTHR33398:SF1">
    <property type="entry name" value="SMALL RIBOSOMAL SUBUNIT PROTEIN BS20C"/>
    <property type="match status" value="1"/>
</dbReference>
<keyword evidence="3 8" id="KW-0699">rRNA-binding</keyword>
<proteinExistence type="inferred from homology"/>
<evidence type="ECO:0000256" key="1">
    <source>
        <dbReference type="ARBA" id="ARBA00003134"/>
    </source>
</evidence>
<evidence type="ECO:0000313" key="9">
    <source>
        <dbReference type="EMBL" id="AWN38737.1"/>
    </source>
</evidence>
<dbReference type="NCBIfam" id="TIGR00029">
    <property type="entry name" value="S20"/>
    <property type="match status" value="1"/>
</dbReference>
<organism evidence="9 10">
    <name type="scientific">Methylobacterium radiodurans</name>
    <dbReference type="NCBI Taxonomy" id="2202828"/>
    <lineage>
        <taxon>Bacteria</taxon>
        <taxon>Pseudomonadati</taxon>
        <taxon>Pseudomonadota</taxon>
        <taxon>Alphaproteobacteria</taxon>
        <taxon>Hyphomicrobiales</taxon>
        <taxon>Methylobacteriaceae</taxon>
        <taxon>Methylobacterium</taxon>
    </lineage>
</organism>
<dbReference type="PANTHER" id="PTHR33398">
    <property type="entry name" value="30S RIBOSOMAL PROTEIN S20"/>
    <property type="match status" value="1"/>
</dbReference>
<gene>
    <name evidence="8" type="primary">rpsT</name>
    <name evidence="9" type="ORF">DK427_25930</name>
</gene>
<dbReference type="InterPro" id="IPR002583">
    <property type="entry name" value="Ribosomal_bS20"/>
</dbReference>
<dbReference type="GO" id="GO:0006412">
    <property type="term" value="P:translation"/>
    <property type="evidence" value="ECO:0007669"/>
    <property type="project" value="UniProtKB-UniRule"/>
</dbReference>
<dbReference type="EMBL" id="CP029551">
    <property type="protein sequence ID" value="AWN38737.1"/>
    <property type="molecule type" value="Genomic_DNA"/>
</dbReference>
<keyword evidence="5 8" id="KW-0689">Ribosomal protein</keyword>